<dbReference type="Pfam" id="PF04359">
    <property type="entry name" value="DUF493"/>
    <property type="match status" value="1"/>
</dbReference>
<sequence>MLPKIDIESFKQKLDQQHDWPSLYMFKFIVPTGKEDEVFALFPKNNLTTKKSRKGNYTSVTAQVMMRSSEDVIEKYKVAHQIEGVLAL</sequence>
<dbReference type="SUPFAM" id="SSF117991">
    <property type="entry name" value="YbeD/HP0495-like"/>
    <property type="match status" value="1"/>
</dbReference>
<protein>
    <submittedName>
        <fullName evidence="1">DUF493 family protein</fullName>
    </submittedName>
</protein>
<proteinExistence type="predicted"/>
<dbReference type="InterPro" id="IPR027471">
    <property type="entry name" value="YbeD-like_sf"/>
</dbReference>
<dbReference type="Gene3D" id="3.30.70.260">
    <property type="match status" value="1"/>
</dbReference>
<gene>
    <name evidence="1" type="ORF">K4G66_11780</name>
</gene>
<reference evidence="1" key="1">
    <citation type="journal article" date="2023" name="Comput. Struct. Biotechnol. J.">
        <title>Discovery of a novel marine Bacteroidetes with a rich repertoire of carbohydrate-active enzymes.</title>
        <authorList>
            <person name="Chen B."/>
            <person name="Liu G."/>
            <person name="Chen Q."/>
            <person name="Wang H."/>
            <person name="Liu L."/>
            <person name="Tang K."/>
        </authorList>
    </citation>
    <scope>NUCLEOTIDE SEQUENCE</scope>
    <source>
        <strain evidence="1">TK19036</strain>
    </source>
</reference>
<accession>A0AA49JI17</accession>
<dbReference type="AlphaFoldDB" id="A0AA49JI17"/>
<dbReference type="EMBL" id="CP120682">
    <property type="protein sequence ID" value="WKN39370.1"/>
    <property type="molecule type" value="Genomic_DNA"/>
</dbReference>
<reference evidence="1" key="2">
    <citation type="journal article" date="2024" name="Antonie Van Leeuwenhoek">
        <title>Roseihalotalea indica gen. nov., sp. nov., a halophilic Bacteroidetes from mesopelagic Southwest Indian Ocean with higher carbohydrate metabolic potential.</title>
        <authorList>
            <person name="Chen B."/>
            <person name="Zhang M."/>
            <person name="Lin D."/>
            <person name="Ye J."/>
            <person name="Tang K."/>
        </authorList>
    </citation>
    <scope>NUCLEOTIDE SEQUENCE</scope>
    <source>
        <strain evidence="1">TK19036</strain>
    </source>
</reference>
<dbReference type="InterPro" id="IPR007454">
    <property type="entry name" value="UPF0250_YbeD-like"/>
</dbReference>
<organism evidence="1">
    <name type="scientific">Roseihalotalea indica</name>
    <dbReference type="NCBI Taxonomy" id="2867963"/>
    <lineage>
        <taxon>Bacteria</taxon>
        <taxon>Pseudomonadati</taxon>
        <taxon>Bacteroidota</taxon>
        <taxon>Cytophagia</taxon>
        <taxon>Cytophagales</taxon>
        <taxon>Catalimonadaceae</taxon>
        <taxon>Roseihalotalea</taxon>
    </lineage>
</organism>
<name>A0AA49JI17_9BACT</name>
<evidence type="ECO:0000313" key="1">
    <source>
        <dbReference type="EMBL" id="WKN39370.1"/>
    </source>
</evidence>